<dbReference type="SUPFAM" id="SSF51735">
    <property type="entry name" value="NAD(P)-binding Rossmann-fold domains"/>
    <property type="match status" value="1"/>
</dbReference>
<dbReference type="KEGG" id="pmet:G4Y79_24335"/>
<evidence type="ECO:0000259" key="1">
    <source>
        <dbReference type="Pfam" id="PF01370"/>
    </source>
</evidence>
<dbReference type="InterPro" id="IPR001509">
    <property type="entry name" value="Epimerase_deHydtase"/>
</dbReference>
<gene>
    <name evidence="2" type="ORF">G4Y79_24335</name>
</gene>
<dbReference type="AlphaFoldDB" id="A0A7S8E9E2"/>
<evidence type="ECO:0000313" key="3">
    <source>
        <dbReference type="Proteomes" id="UP000594468"/>
    </source>
</evidence>
<dbReference type="PANTHER" id="PTHR43245:SF13">
    <property type="entry name" value="UDP-D-APIOSE_UDP-D-XYLOSE SYNTHASE 2"/>
    <property type="match status" value="1"/>
</dbReference>
<organism evidence="2 3">
    <name type="scientific">Phototrophicus methaneseepsis</name>
    <dbReference type="NCBI Taxonomy" id="2710758"/>
    <lineage>
        <taxon>Bacteria</taxon>
        <taxon>Bacillati</taxon>
        <taxon>Chloroflexota</taxon>
        <taxon>Candidatus Thermofontia</taxon>
        <taxon>Phototrophicales</taxon>
        <taxon>Phototrophicaceae</taxon>
        <taxon>Phototrophicus</taxon>
    </lineage>
</organism>
<dbReference type="Proteomes" id="UP000594468">
    <property type="component" value="Chromosome"/>
</dbReference>
<dbReference type="Gene3D" id="3.40.50.720">
    <property type="entry name" value="NAD(P)-binding Rossmann-like Domain"/>
    <property type="match status" value="1"/>
</dbReference>
<reference evidence="2 3" key="1">
    <citation type="submission" date="2020-02" db="EMBL/GenBank/DDBJ databases">
        <authorList>
            <person name="Zheng R.K."/>
            <person name="Sun C.M."/>
        </authorList>
    </citation>
    <scope>NUCLEOTIDE SEQUENCE [LARGE SCALE GENOMIC DNA]</scope>
    <source>
        <strain evidence="3">rifampicinis</strain>
    </source>
</reference>
<dbReference type="EMBL" id="CP062983">
    <property type="protein sequence ID" value="QPC82775.1"/>
    <property type="molecule type" value="Genomic_DNA"/>
</dbReference>
<sequence>MDILIIGGTQFVGRALVESALARGHKVTLFNRGKTNPDLFPQAERIAGDRMEDLDKLGDGPWDVVIDTVGYTPQAVKLSVDYLKDKVQHYVFISTISVYDMEKLQPGFDESGTLIELDGPEEDAPQNSLYGGRKVLCERAIEAVFPGHNLIIRPGLIVGPYDPTNRYPYWVGRIAKGGEVLLPDAASQPVQWVDARDLANFTLDMTEALETGIYNVTGPDRRLTFGEYIDYCERVGKASVSLRWTDPDWLLENEVTPFMEMPMWVPQQMMNPEVFMGVNVDKAINAGLKFRPQEETMQDTLDWLNSLDGEVPGAAGLDPEKEQALLAKLDA</sequence>
<dbReference type="InterPro" id="IPR050177">
    <property type="entry name" value="Lipid_A_modif_metabolic_enz"/>
</dbReference>
<evidence type="ECO:0000313" key="2">
    <source>
        <dbReference type="EMBL" id="QPC82775.1"/>
    </source>
</evidence>
<feature type="domain" description="NAD-dependent epimerase/dehydratase" evidence="1">
    <location>
        <begin position="3"/>
        <end position="216"/>
    </location>
</feature>
<name>A0A7S8E9E2_9CHLR</name>
<dbReference type="InterPro" id="IPR036291">
    <property type="entry name" value="NAD(P)-bd_dom_sf"/>
</dbReference>
<dbReference type="RefSeq" id="WP_195170844.1">
    <property type="nucleotide sequence ID" value="NZ_CP062983.1"/>
</dbReference>
<protein>
    <submittedName>
        <fullName evidence="2">NAD-dependent epimerase/dehydratase family protein</fullName>
    </submittedName>
</protein>
<dbReference type="PANTHER" id="PTHR43245">
    <property type="entry name" value="BIFUNCTIONAL POLYMYXIN RESISTANCE PROTEIN ARNA"/>
    <property type="match status" value="1"/>
</dbReference>
<keyword evidence="3" id="KW-1185">Reference proteome</keyword>
<accession>A0A7S8E9E2</accession>
<dbReference type="Pfam" id="PF01370">
    <property type="entry name" value="Epimerase"/>
    <property type="match status" value="1"/>
</dbReference>
<proteinExistence type="predicted"/>